<keyword evidence="2" id="KW-1185">Reference proteome</keyword>
<evidence type="ECO:0000313" key="2">
    <source>
        <dbReference type="Proteomes" id="UP001066276"/>
    </source>
</evidence>
<comment type="caution">
    <text evidence="1">The sequence shown here is derived from an EMBL/GenBank/DDBJ whole genome shotgun (WGS) entry which is preliminary data.</text>
</comment>
<dbReference type="Proteomes" id="UP001066276">
    <property type="component" value="Chromosome 6"/>
</dbReference>
<organism evidence="1 2">
    <name type="scientific">Pleurodeles waltl</name>
    <name type="common">Iberian ribbed newt</name>
    <dbReference type="NCBI Taxonomy" id="8319"/>
    <lineage>
        <taxon>Eukaryota</taxon>
        <taxon>Metazoa</taxon>
        <taxon>Chordata</taxon>
        <taxon>Craniata</taxon>
        <taxon>Vertebrata</taxon>
        <taxon>Euteleostomi</taxon>
        <taxon>Amphibia</taxon>
        <taxon>Batrachia</taxon>
        <taxon>Caudata</taxon>
        <taxon>Salamandroidea</taxon>
        <taxon>Salamandridae</taxon>
        <taxon>Pleurodelinae</taxon>
        <taxon>Pleurodeles</taxon>
    </lineage>
</organism>
<proteinExistence type="predicted"/>
<name>A0AAV7Q7K2_PLEWA</name>
<dbReference type="EMBL" id="JANPWB010000010">
    <property type="protein sequence ID" value="KAJ1135551.1"/>
    <property type="molecule type" value="Genomic_DNA"/>
</dbReference>
<reference evidence="1" key="1">
    <citation type="journal article" date="2022" name="bioRxiv">
        <title>Sequencing and chromosome-scale assembly of the giantPleurodeles waltlgenome.</title>
        <authorList>
            <person name="Brown T."/>
            <person name="Elewa A."/>
            <person name="Iarovenko S."/>
            <person name="Subramanian E."/>
            <person name="Araus A.J."/>
            <person name="Petzold A."/>
            <person name="Susuki M."/>
            <person name="Suzuki K.-i.T."/>
            <person name="Hayashi T."/>
            <person name="Toyoda A."/>
            <person name="Oliveira C."/>
            <person name="Osipova E."/>
            <person name="Leigh N.D."/>
            <person name="Simon A."/>
            <person name="Yun M.H."/>
        </authorList>
    </citation>
    <scope>NUCLEOTIDE SEQUENCE</scope>
    <source>
        <strain evidence="1">20211129_DDA</strain>
        <tissue evidence="1">Liver</tissue>
    </source>
</reference>
<protein>
    <submittedName>
        <fullName evidence="1">Uncharacterized protein</fullName>
    </submittedName>
</protein>
<dbReference type="AlphaFoldDB" id="A0AAV7Q7K2"/>
<dbReference type="PROSITE" id="PS51257">
    <property type="entry name" value="PROKAR_LIPOPROTEIN"/>
    <property type="match status" value="1"/>
</dbReference>
<accession>A0AAV7Q7K2</accession>
<sequence>MFACRASGSWNAAGMTASVSSCPRVRGKAGRQSSALGPGRIGHSLVALAHAVFIPLSSPNVMSRSAAGVLTNNTRSQLEGYRSHLYLTYFAPLLKLPP</sequence>
<evidence type="ECO:0000313" key="1">
    <source>
        <dbReference type="EMBL" id="KAJ1135551.1"/>
    </source>
</evidence>
<gene>
    <name evidence="1" type="ORF">NDU88_001990</name>
</gene>